<dbReference type="EC" id="1.1.1.1" evidence="3"/>
<proteinExistence type="inferred from homology"/>
<dbReference type="InterPro" id="IPR011032">
    <property type="entry name" value="GroES-like_sf"/>
</dbReference>
<dbReference type="GO" id="GO:0004022">
    <property type="term" value="F:alcohol dehydrogenase (NAD+) activity"/>
    <property type="evidence" value="ECO:0007669"/>
    <property type="project" value="UniProtKB-EC"/>
</dbReference>
<dbReference type="PROSITE" id="PS00059">
    <property type="entry name" value="ADH_ZINC"/>
    <property type="match status" value="1"/>
</dbReference>
<evidence type="ECO:0000256" key="6">
    <source>
        <dbReference type="ARBA" id="ARBA00023002"/>
    </source>
</evidence>
<evidence type="ECO:0000256" key="5">
    <source>
        <dbReference type="ARBA" id="ARBA00022833"/>
    </source>
</evidence>
<dbReference type="GO" id="GO:0008270">
    <property type="term" value="F:zinc ion binding"/>
    <property type="evidence" value="ECO:0007669"/>
    <property type="project" value="InterPro"/>
</dbReference>
<protein>
    <recommendedName>
        <fullName evidence="3">alcohol dehydrogenase</fullName>
        <ecNumber evidence="3">1.1.1.1</ecNumber>
    </recommendedName>
</protein>
<evidence type="ECO:0000256" key="3">
    <source>
        <dbReference type="ARBA" id="ARBA00013190"/>
    </source>
</evidence>
<dbReference type="EMBL" id="BMZA01000001">
    <property type="protein sequence ID" value="GGY91980.1"/>
    <property type="molecule type" value="Genomic_DNA"/>
</dbReference>
<dbReference type="PANTHER" id="PTHR42940">
    <property type="entry name" value="ALCOHOL DEHYDROGENASE 1-RELATED"/>
    <property type="match status" value="1"/>
</dbReference>
<dbReference type="Pfam" id="PF00107">
    <property type="entry name" value="ADH_zinc_N"/>
    <property type="match status" value="1"/>
</dbReference>
<dbReference type="SUPFAM" id="SSF51735">
    <property type="entry name" value="NAD(P)-binding Rossmann-fold domains"/>
    <property type="match status" value="1"/>
</dbReference>
<gene>
    <name evidence="9" type="ORF">GCM10011614_03360</name>
</gene>
<sequence length="351" mass="36308">MKLWAVVENDKPLVCLERPDPVPVGREVLVRVSHCGVCHSDLHFVHGVFDLGGGKTLRITDRGVKLPCAPGHEIVGTVVALGPEASGVAIGDQRIVYPWIGCGECELCNSDNENLCYTPRGLGVIQDGGFGSHIVVPNETYLFAFDGIDPAVAATFPCSGLTVYSAIQKAMPLDPAKAVLVVGAGGLGLVAVRMLRALGFAHVIVADLSAEKRTAALEAGASAAIDNSAGDAQEQVAAAGGGLLQAAFDFVNVAPTVALALEALGKQGKLVLVGVGGGELPLSLAGLIFRPRTIMGTITGNRRHLAEVIALAQSGRFVPFAVTRMPKDSANEALALLDAGKVVGRIVLEDC</sequence>
<dbReference type="InterPro" id="IPR013154">
    <property type="entry name" value="ADH-like_N"/>
</dbReference>
<keyword evidence="10" id="KW-1185">Reference proteome</keyword>
<evidence type="ECO:0000313" key="10">
    <source>
        <dbReference type="Proteomes" id="UP000648075"/>
    </source>
</evidence>
<reference evidence="9" key="1">
    <citation type="journal article" date="2014" name="Int. J. Syst. Evol. Microbiol.">
        <title>Complete genome sequence of Corynebacterium casei LMG S-19264T (=DSM 44701T), isolated from a smear-ripened cheese.</title>
        <authorList>
            <consortium name="US DOE Joint Genome Institute (JGI-PGF)"/>
            <person name="Walter F."/>
            <person name="Albersmeier A."/>
            <person name="Kalinowski J."/>
            <person name="Ruckert C."/>
        </authorList>
    </citation>
    <scope>NUCLEOTIDE SEQUENCE</scope>
    <source>
        <strain evidence="9">KCTC 32255</strain>
    </source>
</reference>
<comment type="similarity">
    <text evidence="2 7">Belongs to the zinc-containing alcohol dehydrogenase family.</text>
</comment>
<dbReference type="InterPro" id="IPR036291">
    <property type="entry name" value="NAD(P)-bd_dom_sf"/>
</dbReference>
<keyword evidence="4 7" id="KW-0479">Metal-binding</keyword>
<evidence type="ECO:0000256" key="1">
    <source>
        <dbReference type="ARBA" id="ARBA00001947"/>
    </source>
</evidence>
<organism evidence="9 10">
    <name type="scientific">Novosphingobium colocasiae</name>
    <dbReference type="NCBI Taxonomy" id="1256513"/>
    <lineage>
        <taxon>Bacteria</taxon>
        <taxon>Pseudomonadati</taxon>
        <taxon>Pseudomonadota</taxon>
        <taxon>Alphaproteobacteria</taxon>
        <taxon>Sphingomonadales</taxon>
        <taxon>Sphingomonadaceae</taxon>
        <taxon>Novosphingobium</taxon>
    </lineage>
</organism>
<dbReference type="Pfam" id="PF08240">
    <property type="entry name" value="ADH_N"/>
    <property type="match status" value="1"/>
</dbReference>
<keyword evidence="5 7" id="KW-0862">Zinc</keyword>
<comment type="cofactor">
    <cofactor evidence="1 7">
        <name>Zn(2+)</name>
        <dbReference type="ChEBI" id="CHEBI:29105"/>
    </cofactor>
</comment>
<evidence type="ECO:0000313" key="9">
    <source>
        <dbReference type="EMBL" id="GGY91980.1"/>
    </source>
</evidence>
<dbReference type="InterPro" id="IPR002328">
    <property type="entry name" value="ADH_Zn_CS"/>
</dbReference>
<dbReference type="Gene3D" id="3.40.50.720">
    <property type="entry name" value="NAD(P)-binding Rossmann-like Domain"/>
    <property type="match status" value="1"/>
</dbReference>
<dbReference type="SUPFAM" id="SSF50129">
    <property type="entry name" value="GroES-like"/>
    <property type="match status" value="1"/>
</dbReference>
<dbReference type="Gene3D" id="3.90.180.10">
    <property type="entry name" value="Medium-chain alcohol dehydrogenases, catalytic domain"/>
    <property type="match status" value="1"/>
</dbReference>
<dbReference type="SMART" id="SM00829">
    <property type="entry name" value="PKS_ER"/>
    <property type="match status" value="1"/>
</dbReference>
<evidence type="ECO:0000256" key="7">
    <source>
        <dbReference type="RuleBase" id="RU361277"/>
    </source>
</evidence>
<keyword evidence="6" id="KW-0560">Oxidoreductase</keyword>
<dbReference type="Proteomes" id="UP000648075">
    <property type="component" value="Unassembled WGS sequence"/>
</dbReference>
<dbReference type="CDD" id="cd08240">
    <property type="entry name" value="6_hydroxyhexanoate_dh_like"/>
    <property type="match status" value="1"/>
</dbReference>
<dbReference type="AlphaFoldDB" id="A0A918UD30"/>
<evidence type="ECO:0000256" key="2">
    <source>
        <dbReference type="ARBA" id="ARBA00008072"/>
    </source>
</evidence>
<feature type="domain" description="Enoyl reductase (ER)" evidence="8">
    <location>
        <begin position="5"/>
        <end position="348"/>
    </location>
</feature>
<evidence type="ECO:0000259" key="8">
    <source>
        <dbReference type="SMART" id="SM00829"/>
    </source>
</evidence>
<comment type="caution">
    <text evidence="9">The sequence shown here is derived from an EMBL/GenBank/DDBJ whole genome shotgun (WGS) entry which is preliminary data.</text>
</comment>
<evidence type="ECO:0000256" key="4">
    <source>
        <dbReference type="ARBA" id="ARBA00022723"/>
    </source>
</evidence>
<dbReference type="GO" id="GO:0005737">
    <property type="term" value="C:cytoplasm"/>
    <property type="evidence" value="ECO:0007669"/>
    <property type="project" value="TreeGrafter"/>
</dbReference>
<dbReference type="RefSeq" id="WP_189619350.1">
    <property type="nucleotide sequence ID" value="NZ_BMZA01000001.1"/>
</dbReference>
<dbReference type="PANTHER" id="PTHR42940:SF8">
    <property type="entry name" value="VACUOLAR PROTEIN SORTING-ASSOCIATED PROTEIN 11"/>
    <property type="match status" value="1"/>
</dbReference>
<dbReference type="InterPro" id="IPR013149">
    <property type="entry name" value="ADH-like_C"/>
</dbReference>
<dbReference type="InterPro" id="IPR020843">
    <property type="entry name" value="ER"/>
</dbReference>
<reference evidence="9" key="2">
    <citation type="submission" date="2020-09" db="EMBL/GenBank/DDBJ databases">
        <authorList>
            <person name="Sun Q."/>
            <person name="Kim S."/>
        </authorList>
    </citation>
    <scope>NUCLEOTIDE SEQUENCE</scope>
    <source>
        <strain evidence="9">KCTC 32255</strain>
    </source>
</reference>
<accession>A0A918UD30</accession>
<name>A0A918UD30_9SPHN</name>